<dbReference type="Proteomes" id="UP000694388">
    <property type="component" value="Unplaced"/>
</dbReference>
<dbReference type="Ensembl" id="ENSEBUT00000000919.1">
    <property type="protein sequence ID" value="ENSEBUP00000000615.1"/>
    <property type="gene ID" value="ENSEBUG00000000716.1"/>
</dbReference>
<keyword evidence="3" id="KW-1185">Reference proteome</keyword>
<accession>A0A8C4N2B0</accession>
<evidence type="ECO:0000313" key="2">
    <source>
        <dbReference type="Ensembl" id="ENSEBUP00000000615.1"/>
    </source>
</evidence>
<reference evidence="2" key="2">
    <citation type="submission" date="2025-09" db="UniProtKB">
        <authorList>
            <consortium name="Ensembl"/>
        </authorList>
    </citation>
    <scope>IDENTIFICATION</scope>
</reference>
<organism evidence="2 3">
    <name type="scientific">Eptatretus burgeri</name>
    <name type="common">Inshore hagfish</name>
    <dbReference type="NCBI Taxonomy" id="7764"/>
    <lineage>
        <taxon>Eukaryota</taxon>
        <taxon>Metazoa</taxon>
        <taxon>Chordata</taxon>
        <taxon>Craniata</taxon>
        <taxon>Vertebrata</taxon>
        <taxon>Cyclostomata</taxon>
        <taxon>Myxini</taxon>
        <taxon>Myxiniformes</taxon>
        <taxon>Myxinidae</taxon>
        <taxon>Eptatretinae</taxon>
        <taxon>Eptatretus</taxon>
    </lineage>
</organism>
<proteinExistence type="predicted"/>
<evidence type="ECO:0000313" key="3">
    <source>
        <dbReference type="Proteomes" id="UP000694388"/>
    </source>
</evidence>
<feature type="region of interest" description="Disordered" evidence="1">
    <location>
        <begin position="140"/>
        <end position="162"/>
    </location>
</feature>
<sequence>MMKSWKVLHLRNSPPLPPFSRLDPCTDVKQLKEKPCHEDKTQTLPSVSAETFYNVSSDLKQLLTSELGSRTVGILTDHLEEEGNKDDEEDDAVADEEEEGVVTEVLSHQDDHSCRSFKFSFFDTESTSKTQADMNCTTSRVSKSAPSRSHLHNLHSSSSDDDCDDVQKLQGTDNGVAAVKSFSSRQTGMVTKPPFFFFANDPRLRGVTNTFFCNILFCIEKTNNNINILISCGAGAKWITCIFFYFSS</sequence>
<reference evidence="2" key="1">
    <citation type="submission" date="2025-08" db="UniProtKB">
        <authorList>
            <consortium name="Ensembl"/>
        </authorList>
    </citation>
    <scope>IDENTIFICATION</scope>
</reference>
<protein>
    <submittedName>
        <fullName evidence="2">Uncharacterized protein</fullName>
    </submittedName>
</protein>
<dbReference type="AlphaFoldDB" id="A0A8C4N2B0"/>
<feature type="compositionally biased region" description="Acidic residues" evidence="1">
    <location>
        <begin position="83"/>
        <end position="97"/>
    </location>
</feature>
<name>A0A8C4N2B0_EPTBU</name>
<feature type="region of interest" description="Disordered" evidence="1">
    <location>
        <begin position="76"/>
        <end position="97"/>
    </location>
</feature>
<evidence type="ECO:0000256" key="1">
    <source>
        <dbReference type="SAM" id="MobiDB-lite"/>
    </source>
</evidence>